<dbReference type="NCBIfam" id="TIGR04433">
    <property type="entry name" value="UrcA_uranyl"/>
    <property type="match status" value="1"/>
</dbReference>
<sequence length="108" mass="11233">MTVIRSTIAAAMALSACAAAAPAFAMDPNREVVQLRIAYADLNLAHPAGRAALKNRIDRAVRRACAATLAGARGGNDATRCRDEMMRDADVQVAALNTGAPVKLAASR</sequence>
<accession>A0ABT9EI76</accession>
<feature type="chain" id="PRO_5046313600" evidence="1">
    <location>
        <begin position="26"/>
        <end position="108"/>
    </location>
</feature>
<proteinExistence type="predicted"/>
<organism evidence="2 3">
    <name type="scientific">Sphingomonas aurea</name>
    <dbReference type="NCBI Taxonomy" id="3063994"/>
    <lineage>
        <taxon>Bacteria</taxon>
        <taxon>Pseudomonadati</taxon>
        <taxon>Pseudomonadota</taxon>
        <taxon>Alphaproteobacteria</taxon>
        <taxon>Sphingomonadales</taxon>
        <taxon>Sphingomonadaceae</taxon>
        <taxon>Sphingomonas</taxon>
    </lineage>
</organism>
<dbReference type="Proteomes" id="UP001230685">
    <property type="component" value="Unassembled WGS sequence"/>
</dbReference>
<dbReference type="InterPro" id="IPR030972">
    <property type="entry name" value="UrcA_uranyl"/>
</dbReference>
<dbReference type="EMBL" id="JAUUDS010000001">
    <property type="protein sequence ID" value="MDP1026542.1"/>
    <property type="molecule type" value="Genomic_DNA"/>
</dbReference>
<evidence type="ECO:0000313" key="2">
    <source>
        <dbReference type="EMBL" id="MDP1026542.1"/>
    </source>
</evidence>
<name>A0ABT9EI76_9SPHN</name>
<keyword evidence="3" id="KW-1185">Reference proteome</keyword>
<dbReference type="PROSITE" id="PS51257">
    <property type="entry name" value="PROKAR_LIPOPROTEIN"/>
    <property type="match status" value="1"/>
</dbReference>
<dbReference type="RefSeq" id="WP_305172100.1">
    <property type="nucleotide sequence ID" value="NZ_JAUUDS010000001.1"/>
</dbReference>
<protein>
    <submittedName>
        <fullName evidence="2">UrcA family protein</fullName>
    </submittedName>
</protein>
<gene>
    <name evidence="2" type="ORF">Q5H91_04910</name>
</gene>
<comment type="caution">
    <text evidence="2">The sequence shown here is derived from an EMBL/GenBank/DDBJ whole genome shotgun (WGS) entry which is preliminary data.</text>
</comment>
<evidence type="ECO:0000256" key="1">
    <source>
        <dbReference type="SAM" id="SignalP"/>
    </source>
</evidence>
<keyword evidence="1" id="KW-0732">Signal</keyword>
<evidence type="ECO:0000313" key="3">
    <source>
        <dbReference type="Proteomes" id="UP001230685"/>
    </source>
</evidence>
<feature type="signal peptide" evidence="1">
    <location>
        <begin position="1"/>
        <end position="25"/>
    </location>
</feature>
<reference evidence="2 3" key="1">
    <citation type="submission" date="2023-07" db="EMBL/GenBank/DDBJ databases">
        <authorList>
            <person name="Kim M.K."/>
        </authorList>
    </citation>
    <scope>NUCLEOTIDE SEQUENCE [LARGE SCALE GENOMIC DNA]</scope>
    <source>
        <strain evidence="2 3">KR1UV-12</strain>
    </source>
</reference>